<dbReference type="InterPro" id="IPR041657">
    <property type="entry name" value="HTH_17"/>
</dbReference>
<accession>A0A8S5PUW7</accession>
<sequence>MDLRKSTVNAVQVQISERSAKMSEIINTTTETAVPEQRSLPHMENISKAAELFNMTRYAVRVLAEEGKIKAVRIGGRIYVNVDSMRDFFLACTLSPEEAKPEPEITEKPSFAKPVKGIRRVG</sequence>
<organism evidence="3">
    <name type="scientific">Siphoviridae sp. ctg0K17</name>
    <dbReference type="NCBI Taxonomy" id="2825600"/>
    <lineage>
        <taxon>Viruses</taxon>
        <taxon>Duplodnaviria</taxon>
        <taxon>Heunggongvirae</taxon>
        <taxon>Uroviricota</taxon>
        <taxon>Caudoviricetes</taxon>
    </lineage>
</organism>
<protein>
    <submittedName>
        <fullName evidence="3">Helix-turn-helix domain protein</fullName>
    </submittedName>
</protein>
<name>A0A8S5PUW7_9CAUD</name>
<reference evidence="3" key="1">
    <citation type="journal article" date="2021" name="Proc. Natl. Acad. Sci. U.S.A.">
        <title>A Catalog of Tens of Thousands of Viruses from Human Metagenomes Reveals Hidden Associations with Chronic Diseases.</title>
        <authorList>
            <person name="Tisza M.J."/>
            <person name="Buck C.B."/>
        </authorList>
    </citation>
    <scope>NUCLEOTIDE SEQUENCE</scope>
    <source>
        <strain evidence="3">Ctg0K17</strain>
    </source>
</reference>
<dbReference type="EMBL" id="BK015522">
    <property type="protein sequence ID" value="DAE10871.1"/>
    <property type="molecule type" value="Genomic_DNA"/>
</dbReference>
<evidence type="ECO:0000259" key="2">
    <source>
        <dbReference type="Pfam" id="PF12728"/>
    </source>
</evidence>
<evidence type="ECO:0000256" key="1">
    <source>
        <dbReference type="SAM" id="MobiDB-lite"/>
    </source>
</evidence>
<proteinExistence type="predicted"/>
<feature type="region of interest" description="Disordered" evidence="1">
    <location>
        <begin position="99"/>
        <end position="122"/>
    </location>
</feature>
<evidence type="ECO:0000313" key="3">
    <source>
        <dbReference type="EMBL" id="DAE10871.1"/>
    </source>
</evidence>
<dbReference type="Pfam" id="PF12728">
    <property type="entry name" value="HTH_17"/>
    <property type="match status" value="1"/>
</dbReference>
<feature type="domain" description="Helix-turn-helix" evidence="2">
    <location>
        <begin position="46"/>
        <end position="90"/>
    </location>
</feature>